<organism evidence="8">
    <name type="scientific">Candidatus Kentrum sp. FM</name>
    <dbReference type="NCBI Taxonomy" id="2126340"/>
    <lineage>
        <taxon>Bacteria</taxon>
        <taxon>Pseudomonadati</taxon>
        <taxon>Pseudomonadota</taxon>
        <taxon>Gammaproteobacteria</taxon>
        <taxon>Candidatus Kentrum</taxon>
    </lineage>
</organism>
<dbReference type="InterPro" id="IPR035926">
    <property type="entry name" value="NusB-like_sf"/>
</dbReference>
<evidence type="ECO:0000313" key="10">
    <source>
        <dbReference type="EMBL" id="VFK07985.1"/>
    </source>
</evidence>
<evidence type="ECO:0000256" key="4">
    <source>
        <dbReference type="ARBA" id="ARBA00023015"/>
    </source>
</evidence>
<accession>A0A450S8H3</accession>
<sequence length="144" mass="16585">MMTNTVRPSRGLRTGARRAALQALYQWQISGHDTDNTAATFLGQWDFPSLDEDYFRELAREVPRCIARLEDQLTPVIDRPLRQVDPVERAILWIGVYELVFRSDVPWRVVVNESVELAKSFGAEQSYKYVNGILDKVARTIRDT</sequence>
<dbReference type="PANTHER" id="PTHR11078">
    <property type="entry name" value="N UTILIZATION SUBSTANCE PROTEIN B-RELATED"/>
    <property type="match status" value="1"/>
</dbReference>
<dbReference type="EMBL" id="CAADFA010000055">
    <property type="protein sequence ID" value="VFJ48131.1"/>
    <property type="molecule type" value="Genomic_DNA"/>
</dbReference>
<evidence type="ECO:0000256" key="2">
    <source>
        <dbReference type="ARBA" id="ARBA00022814"/>
    </source>
</evidence>
<evidence type="ECO:0000256" key="5">
    <source>
        <dbReference type="ARBA" id="ARBA00023163"/>
    </source>
</evidence>
<keyword evidence="5 6" id="KW-0804">Transcription</keyword>
<feature type="domain" description="NusB/RsmB/TIM44" evidence="7">
    <location>
        <begin position="16"/>
        <end position="139"/>
    </location>
</feature>
<comment type="similarity">
    <text evidence="1 6">Belongs to the NusB family.</text>
</comment>
<protein>
    <recommendedName>
        <fullName evidence="6">Transcription antitermination protein NusB</fullName>
    </recommendedName>
    <alternativeName>
        <fullName evidence="6">Antitermination factor NusB</fullName>
    </alternativeName>
</protein>
<keyword evidence="3 6" id="KW-0694">RNA-binding</keyword>
<reference evidence="8" key="1">
    <citation type="submission" date="2019-02" db="EMBL/GenBank/DDBJ databases">
        <authorList>
            <person name="Gruber-Vodicka R. H."/>
            <person name="Seah K. B. B."/>
        </authorList>
    </citation>
    <scope>NUCLEOTIDE SEQUENCE</scope>
    <source>
        <strain evidence="9">BECK_BZ163</strain>
        <strain evidence="10">BECK_BZ164</strain>
        <strain evidence="8">BECK_BZ165</strain>
    </source>
</reference>
<keyword evidence="4 6" id="KW-0805">Transcription regulation</keyword>
<evidence type="ECO:0000259" key="7">
    <source>
        <dbReference type="Pfam" id="PF01029"/>
    </source>
</evidence>
<proteinExistence type="inferred from homology"/>
<evidence type="ECO:0000313" key="8">
    <source>
        <dbReference type="EMBL" id="VFJ48131.1"/>
    </source>
</evidence>
<evidence type="ECO:0000256" key="1">
    <source>
        <dbReference type="ARBA" id="ARBA00005952"/>
    </source>
</evidence>
<dbReference type="SUPFAM" id="SSF48013">
    <property type="entry name" value="NusB-like"/>
    <property type="match status" value="1"/>
</dbReference>
<comment type="function">
    <text evidence="6">Involved in transcription antitermination. Required for transcription of ribosomal RNA (rRNA) genes. Binds specifically to the boxA antiterminator sequence of the ribosomal RNA (rrn) operons.</text>
</comment>
<dbReference type="GO" id="GO:0003723">
    <property type="term" value="F:RNA binding"/>
    <property type="evidence" value="ECO:0007669"/>
    <property type="project" value="UniProtKB-UniRule"/>
</dbReference>
<dbReference type="GO" id="GO:0006353">
    <property type="term" value="P:DNA-templated transcription termination"/>
    <property type="evidence" value="ECO:0007669"/>
    <property type="project" value="UniProtKB-UniRule"/>
</dbReference>
<evidence type="ECO:0000313" key="9">
    <source>
        <dbReference type="EMBL" id="VFJ55717.1"/>
    </source>
</evidence>
<dbReference type="GO" id="GO:0005829">
    <property type="term" value="C:cytosol"/>
    <property type="evidence" value="ECO:0007669"/>
    <property type="project" value="TreeGrafter"/>
</dbReference>
<dbReference type="EMBL" id="CAADFL010000055">
    <property type="protein sequence ID" value="VFK07985.1"/>
    <property type="molecule type" value="Genomic_DNA"/>
</dbReference>
<dbReference type="HAMAP" id="MF_00073">
    <property type="entry name" value="NusB"/>
    <property type="match status" value="1"/>
</dbReference>
<dbReference type="GO" id="GO:0031564">
    <property type="term" value="P:transcription antitermination"/>
    <property type="evidence" value="ECO:0007669"/>
    <property type="project" value="UniProtKB-KW"/>
</dbReference>
<dbReference type="Gene3D" id="1.10.940.10">
    <property type="entry name" value="NusB-like"/>
    <property type="match status" value="1"/>
</dbReference>
<name>A0A450S8H3_9GAMM</name>
<gene>
    <name evidence="6" type="primary">nusB</name>
    <name evidence="9" type="ORF">BECKFM1743A_GA0114220_101541</name>
    <name evidence="10" type="ORF">BECKFM1743B_GA0114221_1005510</name>
    <name evidence="8" type="ORF">BECKFM1743C_GA0114222_100552</name>
</gene>
<dbReference type="InterPro" id="IPR006027">
    <property type="entry name" value="NusB_RsmB_TIM44"/>
</dbReference>
<evidence type="ECO:0000256" key="3">
    <source>
        <dbReference type="ARBA" id="ARBA00022884"/>
    </source>
</evidence>
<dbReference type="AlphaFoldDB" id="A0A450S8H3"/>
<dbReference type="NCBIfam" id="TIGR01951">
    <property type="entry name" value="nusB"/>
    <property type="match status" value="1"/>
</dbReference>
<dbReference type="EMBL" id="CAADEZ010000154">
    <property type="protein sequence ID" value="VFJ55717.1"/>
    <property type="molecule type" value="Genomic_DNA"/>
</dbReference>
<dbReference type="PANTHER" id="PTHR11078:SF3">
    <property type="entry name" value="ANTITERMINATION NUSB DOMAIN-CONTAINING PROTEIN"/>
    <property type="match status" value="1"/>
</dbReference>
<evidence type="ECO:0000256" key="6">
    <source>
        <dbReference type="HAMAP-Rule" id="MF_00073"/>
    </source>
</evidence>
<dbReference type="Pfam" id="PF01029">
    <property type="entry name" value="NusB"/>
    <property type="match status" value="1"/>
</dbReference>
<keyword evidence="2 6" id="KW-0889">Transcription antitermination</keyword>
<dbReference type="InterPro" id="IPR011605">
    <property type="entry name" value="NusB_fam"/>
</dbReference>